<evidence type="ECO:0000256" key="1">
    <source>
        <dbReference type="SAM" id="MobiDB-lite"/>
    </source>
</evidence>
<reference evidence="2 3" key="1">
    <citation type="journal article" date="2017" name="BMC Genomics">
        <title>Whole-genome assembly of Babesia ovata and comparative genomics between closely related pathogens.</title>
        <authorList>
            <person name="Yamagishi J."/>
            <person name="Asada M."/>
            <person name="Hakimi H."/>
            <person name="Tanaka T.Q."/>
            <person name="Sugimoto C."/>
            <person name="Kawazu S."/>
        </authorList>
    </citation>
    <scope>NUCLEOTIDE SEQUENCE [LARGE SCALE GENOMIC DNA]</scope>
    <source>
        <strain evidence="2 3">Miyake</strain>
    </source>
</reference>
<evidence type="ECO:0000313" key="3">
    <source>
        <dbReference type="Proteomes" id="UP000236319"/>
    </source>
</evidence>
<feature type="compositionally biased region" description="Polar residues" evidence="1">
    <location>
        <begin position="14"/>
        <end position="24"/>
    </location>
</feature>
<dbReference type="GeneID" id="39873692"/>
<comment type="caution">
    <text evidence="2">The sequence shown here is derived from an EMBL/GenBank/DDBJ whole genome shotgun (WGS) entry which is preliminary data.</text>
</comment>
<gene>
    <name evidence="2" type="ORF">BOVATA_014150</name>
</gene>
<name>A0A2H6KA98_9APIC</name>
<dbReference type="OrthoDB" id="364788at2759"/>
<dbReference type="Proteomes" id="UP000236319">
    <property type="component" value="Unassembled WGS sequence"/>
</dbReference>
<dbReference type="EMBL" id="BDSA01000001">
    <property type="protein sequence ID" value="GBE59922.1"/>
    <property type="molecule type" value="Genomic_DNA"/>
</dbReference>
<evidence type="ECO:0000313" key="2">
    <source>
        <dbReference type="EMBL" id="GBE59922.1"/>
    </source>
</evidence>
<dbReference type="AlphaFoldDB" id="A0A2H6KA98"/>
<protein>
    <submittedName>
        <fullName evidence="2">Mitochondrial carrier protein, putative</fullName>
    </submittedName>
</protein>
<proteinExistence type="predicted"/>
<organism evidence="2 3">
    <name type="scientific">Babesia ovata</name>
    <dbReference type="NCBI Taxonomy" id="189622"/>
    <lineage>
        <taxon>Eukaryota</taxon>
        <taxon>Sar</taxon>
        <taxon>Alveolata</taxon>
        <taxon>Apicomplexa</taxon>
        <taxon>Aconoidasida</taxon>
        <taxon>Piroplasmida</taxon>
        <taxon>Babesiidae</taxon>
        <taxon>Babesia</taxon>
    </lineage>
</organism>
<dbReference type="RefSeq" id="XP_028866165.1">
    <property type="nucleotide sequence ID" value="XM_029010332.1"/>
</dbReference>
<sequence>MPVDQADDAPAANVPQNDADNADQTIGEMFMEAVTAVGSTMRSTFVEANRCVRNCVYPAKQRCIQLYDDLTSNFSARGTRNVTSVPHVSRFGNDCGVSE</sequence>
<keyword evidence="3" id="KW-1185">Reference proteome</keyword>
<accession>A0A2H6KA98</accession>
<dbReference type="VEuPathDB" id="PiroplasmaDB:BOVATA_014150"/>
<feature type="region of interest" description="Disordered" evidence="1">
    <location>
        <begin position="1"/>
        <end position="24"/>
    </location>
</feature>